<proteinExistence type="predicted"/>
<dbReference type="InterPro" id="IPR004875">
    <property type="entry name" value="DDE_SF_endonuclease_dom"/>
</dbReference>
<dbReference type="Pfam" id="PF03184">
    <property type="entry name" value="DDE_1"/>
    <property type="match status" value="1"/>
</dbReference>
<comment type="caution">
    <text evidence="2">The sequence shown here is derived from an EMBL/GenBank/DDBJ whole genome shotgun (WGS) entry which is preliminary data.</text>
</comment>
<feature type="domain" description="DDE-1" evidence="1">
    <location>
        <begin position="17"/>
        <end position="105"/>
    </location>
</feature>
<dbReference type="GO" id="GO:0003676">
    <property type="term" value="F:nucleic acid binding"/>
    <property type="evidence" value="ECO:0007669"/>
    <property type="project" value="InterPro"/>
</dbReference>
<evidence type="ECO:0000259" key="1">
    <source>
        <dbReference type="Pfam" id="PF03184"/>
    </source>
</evidence>
<accession>A0AAV4AFD5</accession>
<name>A0AAV4AFD5_9GAST</name>
<evidence type="ECO:0000313" key="2">
    <source>
        <dbReference type="EMBL" id="GFO06394.1"/>
    </source>
</evidence>
<dbReference type="Proteomes" id="UP000735302">
    <property type="component" value="Unassembled WGS sequence"/>
</dbReference>
<protein>
    <submittedName>
        <fullName evidence="2">Tigger transposable element-derived protein</fullName>
    </submittedName>
</protein>
<keyword evidence="3" id="KW-1185">Reference proteome</keyword>
<evidence type="ECO:0000313" key="3">
    <source>
        <dbReference type="Proteomes" id="UP000735302"/>
    </source>
</evidence>
<dbReference type="AlphaFoldDB" id="A0AAV4AFD5"/>
<organism evidence="2 3">
    <name type="scientific">Plakobranchus ocellatus</name>
    <dbReference type="NCBI Taxonomy" id="259542"/>
    <lineage>
        <taxon>Eukaryota</taxon>
        <taxon>Metazoa</taxon>
        <taxon>Spiralia</taxon>
        <taxon>Lophotrochozoa</taxon>
        <taxon>Mollusca</taxon>
        <taxon>Gastropoda</taxon>
        <taxon>Heterobranchia</taxon>
        <taxon>Euthyneura</taxon>
        <taxon>Panpulmonata</taxon>
        <taxon>Sacoglossa</taxon>
        <taxon>Placobranchoidea</taxon>
        <taxon>Plakobranchidae</taxon>
        <taxon>Plakobranchus</taxon>
    </lineage>
</organism>
<sequence length="133" mass="15112">MLNGAPEESLDVVYSSDWMTGDNFLKVIKHFVVHILPSNDYPVIVTMNNHESHISNSALEMFKQHYIHILTFPLPTPNQAQPSDRSVFAPLKASHSRFTDAWMLQYPGRHVTVCEMKTRVGTSFMRAATPLNI</sequence>
<reference evidence="2 3" key="1">
    <citation type="journal article" date="2021" name="Elife">
        <title>Chloroplast acquisition without the gene transfer in kleptoplastic sea slugs, Plakobranchus ocellatus.</title>
        <authorList>
            <person name="Maeda T."/>
            <person name="Takahashi S."/>
            <person name="Yoshida T."/>
            <person name="Shimamura S."/>
            <person name="Takaki Y."/>
            <person name="Nagai Y."/>
            <person name="Toyoda A."/>
            <person name="Suzuki Y."/>
            <person name="Arimoto A."/>
            <person name="Ishii H."/>
            <person name="Satoh N."/>
            <person name="Nishiyama T."/>
            <person name="Hasebe M."/>
            <person name="Maruyama T."/>
            <person name="Minagawa J."/>
            <person name="Obokata J."/>
            <person name="Shigenobu S."/>
        </authorList>
    </citation>
    <scope>NUCLEOTIDE SEQUENCE [LARGE SCALE GENOMIC DNA]</scope>
</reference>
<gene>
    <name evidence="2" type="ORF">PoB_003289900</name>
</gene>
<dbReference type="EMBL" id="BLXT01003772">
    <property type="protein sequence ID" value="GFO06394.1"/>
    <property type="molecule type" value="Genomic_DNA"/>
</dbReference>